<keyword evidence="1 5" id="KW-0808">Transferase</keyword>
<dbReference type="InterPro" id="IPR000182">
    <property type="entry name" value="GNAT_dom"/>
</dbReference>
<dbReference type="AlphaFoldDB" id="A0A326UFH2"/>
<dbReference type="Pfam" id="PF13302">
    <property type="entry name" value="Acetyltransf_3"/>
    <property type="match status" value="1"/>
</dbReference>
<dbReference type="PANTHER" id="PTHR43792:SF8">
    <property type="entry name" value="[RIBOSOMAL PROTEIN US5]-ALANINE N-ACETYLTRANSFERASE"/>
    <property type="match status" value="1"/>
</dbReference>
<dbReference type="PROSITE" id="PS51186">
    <property type="entry name" value="GNAT"/>
    <property type="match status" value="1"/>
</dbReference>
<proteinExistence type="inferred from homology"/>
<evidence type="ECO:0000256" key="3">
    <source>
        <dbReference type="ARBA" id="ARBA00038502"/>
    </source>
</evidence>
<gene>
    <name evidence="5" type="ORF">EI42_04142</name>
</gene>
<dbReference type="GO" id="GO:0016747">
    <property type="term" value="F:acyltransferase activity, transferring groups other than amino-acyl groups"/>
    <property type="evidence" value="ECO:0007669"/>
    <property type="project" value="InterPro"/>
</dbReference>
<accession>A0A326UFH2</accession>
<dbReference type="PANTHER" id="PTHR43792">
    <property type="entry name" value="GNAT FAMILY, PUTATIVE (AFU_ORTHOLOGUE AFUA_3G00765)-RELATED-RELATED"/>
    <property type="match status" value="1"/>
</dbReference>
<name>A0A326UFH2_THEHA</name>
<dbReference type="RefSeq" id="WP_111324478.1">
    <property type="nucleotide sequence ID" value="NZ_BIFX01000001.1"/>
</dbReference>
<evidence type="ECO:0000256" key="1">
    <source>
        <dbReference type="ARBA" id="ARBA00022679"/>
    </source>
</evidence>
<protein>
    <submittedName>
        <fullName evidence="5">RimJ/RimL family protein N-acetyltransferase</fullName>
    </submittedName>
</protein>
<keyword evidence="2" id="KW-0012">Acyltransferase</keyword>
<evidence type="ECO:0000256" key="2">
    <source>
        <dbReference type="ARBA" id="ARBA00023315"/>
    </source>
</evidence>
<comment type="caution">
    <text evidence="5">The sequence shown here is derived from an EMBL/GenBank/DDBJ whole genome shotgun (WGS) entry which is preliminary data.</text>
</comment>
<dbReference type="InterPro" id="IPR016181">
    <property type="entry name" value="Acyl_CoA_acyltransferase"/>
</dbReference>
<organism evidence="5 6">
    <name type="scientific">Thermosporothrix hazakensis</name>
    <dbReference type="NCBI Taxonomy" id="644383"/>
    <lineage>
        <taxon>Bacteria</taxon>
        <taxon>Bacillati</taxon>
        <taxon>Chloroflexota</taxon>
        <taxon>Ktedonobacteria</taxon>
        <taxon>Ktedonobacterales</taxon>
        <taxon>Thermosporotrichaceae</taxon>
        <taxon>Thermosporothrix</taxon>
    </lineage>
</organism>
<dbReference type="EMBL" id="QKUF01000017">
    <property type="protein sequence ID" value="PZW25649.1"/>
    <property type="molecule type" value="Genomic_DNA"/>
</dbReference>
<dbReference type="InterPro" id="IPR051531">
    <property type="entry name" value="N-acetyltransferase"/>
</dbReference>
<sequence>MLLHTERLVLREFVRSDWRAVLRYQAHPLYLRYTPWTERTEADVRSFVNMFLSWQRERPRLRFQFAMELDGQLIGNCGIRTNMQQPWEANIGYELDSRYWGRGYATEAARELLRFGFEELRFHRICAQCIAENLASAHVLERIGMKREGHLRENEWMRGRWWDTLEYAILESEWKALYYPANDSPEREYSPLLYGG</sequence>
<evidence type="ECO:0000313" key="5">
    <source>
        <dbReference type="EMBL" id="PZW25649.1"/>
    </source>
</evidence>
<dbReference type="SUPFAM" id="SSF55729">
    <property type="entry name" value="Acyl-CoA N-acyltransferases (Nat)"/>
    <property type="match status" value="1"/>
</dbReference>
<evidence type="ECO:0000259" key="4">
    <source>
        <dbReference type="PROSITE" id="PS51186"/>
    </source>
</evidence>
<reference evidence="5 6" key="1">
    <citation type="submission" date="2018-06" db="EMBL/GenBank/DDBJ databases">
        <title>Genomic Encyclopedia of Archaeal and Bacterial Type Strains, Phase II (KMG-II): from individual species to whole genera.</title>
        <authorList>
            <person name="Goeker M."/>
        </authorList>
    </citation>
    <scope>NUCLEOTIDE SEQUENCE [LARGE SCALE GENOMIC DNA]</scope>
    <source>
        <strain evidence="5 6">ATCC BAA-1881</strain>
    </source>
</reference>
<dbReference type="Proteomes" id="UP000248806">
    <property type="component" value="Unassembled WGS sequence"/>
</dbReference>
<dbReference type="OrthoDB" id="9785602at2"/>
<evidence type="ECO:0000313" key="6">
    <source>
        <dbReference type="Proteomes" id="UP000248806"/>
    </source>
</evidence>
<dbReference type="Gene3D" id="3.40.630.30">
    <property type="match status" value="1"/>
</dbReference>
<keyword evidence="6" id="KW-1185">Reference proteome</keyword>
<feature type="domain" description="N-acetyltransferase" evidence="4">
    <location>
        <begin position="8"/>
        <end position="166"/>
    </location>
</feature>
<comment type="similarity">
    <text evidence="3">Belongs to the acetyltransferase family. RimJ subfamily.</text>
</comment>